<evidence type="ECO:0000313" key="2">
    <source>
        <dbReference type="EMBL" id="KAK6340297.1"/>
    </source>
</evidence>
<feature type="compositionally biased region" description="Basic and acidic residues" evidence="1">
    <location>
        <begin position="47"/>
        <end position="56"/>
    </location>
</feature>
<organism evidence="2 3">
    <name type="scientific">Orbilia blumenaviensis</name>
    <dbReference type="NCBI Taxonomy" id="1796055"/>
    <lineage>
        <taxon>Eukaryota</taxon>
        <taxon>Fungi</taxon>
        <taxon>Dikarya</taxon>
        <taxon>Ascomycota</taxon>
        <taxon>Pezizomycotina</taxon>
        <taxon>Orbiliomycetes</taxon>
        <taxon>Orbiliales</taxon>
        <taxon>Orbiliaceae</taxon>
        <taxon>Orbilia</taxon>
    </lineage>
</organism>
<feature type="compositionally biased region" description="Polar residues" evidence="1">
    <location>
        <begin position="28"/>
        <end position="41"/>
    </location>
</feature>
<proteinExistence type="predicted"/>
<dbReference type="AlphaFoldDB" id="A0AAV9UGB3"/>
<keyword evidence="3" id="KW-1185">Reference proteome</keyword>
<feature type="compositionally biased region" description="Pro residues" evidence="1">
    <location>
        <begin position="15"/>
        <end position="26"/>
    </location>
</feature>
<feature type="compositionally biased region" description="Low complexity" evidence="1">
    <location>
        <begin position="1"/>
        <end position="14"/>
    </location>
</feature>
<dbReference type="EMBL" id="JAVHNS010000011">
    <property type="protein sequence ID" value="KAK6340297.1"/>
    <property type="molecule type" value="Genomic_DNA"/>
</dbReference>
<sequence>MEPSQDSELPSSSSPSPPPHSSPSSPPNDDQPTAGPSTSQVPVGPKGRYDSKKRVESYSSQNKPAYQAVKEAAAESLLINLNIVEKPDDVWLRDTPKPTSRVSKREDPRRPYYWAVVGNMSPTEEKGWMGTIERAREGSSCQTGSRWGTENLRILEGMLKSGRVRPFFGRTGNTPPPAVCGLVAEGGSILGLGWGLMGDDEDPSSYDKEKYAEKGITLLRDLPDPADLVLSLSKGPEDEDPKGKGKGKGKEVQKPREE</sequence>
<feature type="region of interest" description="Disordered" evidence="1">
    <location>
        <begin position="1"/>
        <end position="67"/>
    </location>
</feature>
<reference evidence="2 3" key="1">
    <citation type="submission" date="2019-10" db="EMBL/GenBank/DDBJ databases">
        <authorList>
            <person name="Palmer J.M."/>
        </authorList>
    </citation>
    <scope>NUCLEOTIDE SEQUENCE [LARGE SCALE GENOMIC DNA]</scope>
    <source>
        <strain evidence="2 3">TWF730</strain>
    </source>
</reference>
<gene>
    <name evidence="2" type="ORF">TWF730_002060</name>
</gene>
<feature type="compositionally biased region" description="Basic and acidic residues" evidence="1">
    <location>
        <begin position="248"/>
        <end position="258"/>
    </location>
</feature>
<name>A0AAV9UGB3_9PEZI</name>
<comment type="caution">
    <text evidence="2">The sequence shown here is derived from an EMBL/GenBank/DDBJ whole genome shotgun (WGS) entry which is preliminary data.</text>
</comment>
<feature type="region of interest" description="Disordered" evidence="1">
    <location>
        <begin position="227"/>
        <end position="258"/>
    </location>
</feature>
<evidence type="ECO:0000256" key="1">
    <source>
        <dbReference type="SAM" id="MobiDB-lite"/>
    </source>
</evidence>
<accession>A0AAV9UGB3</accession>
<dbReference type="Proteomes" id="UP001373714">
    <property type="component" value="Unassembled WGS sequence"/>
</dbReference>
<evidence type="ECO:0000313" key="3">
    <source>
        <dbReference type="Proteomes" id="UP001373714"/>
    </source>
</evidence>
<protein>
    <submittedName>
        <fullName evidence="2">Uncharacterized protein</fullName>
    </submittedName>
</protein>